<evidence type="ECO:0000313" key="2">
    <source>
        <dbReference type="EMBL" id="GBP38445.1"/>
    </source>
</evidence>
<name>A0A4C1VL34_EUMVA</name>
<accession>A0A4C1VL34</accession>
<reference evidence="2 3" key="1">
    <citation type="journal article" date="2019" name="Commun. Biol.">
        <title>The bagworm genome reveals a unique fibroin gene that provides high tensile strength.</title>
        <authorList>
            <person name="Kono N."/>
            <person name="Nakamura H."/>
            <person name="Ohtoshi R."/>
            <person name="Tomita M."/>
            <person name="Numata K."/>
            <person name="Arakawa K."/>
        </authorList>
    </citation>
    <scope>NUCLEOTIDE SEQUENCE [LARGE SCALE GENOMIC DNA]</scope>
</reference>
<organism evidence="2 3">
    <name type="scientific">Eumeta variegata</name>
    <name type="common">Bagworm moth</name>
    <name type="synonym">Eumeta japonica</name>
    <dbReference type="NCBI Taxonomy" id="151549"/>
    <lineage>
        <taxon>Eukaryota</taxon>
        <taxon>Metazoa</taxon>
        <taxon>Ecdysozoa</taxon>
        <taxon>Arthropoda</taxon>
        <taxon>Hexapoda</taxon>
        <taxon>Insecta</taxon>
        <taxon>Pterygota</taxon>
        <taxon>Neoptera</taxon>
        <taxon>Endopterygota</taxon>
        <taxon>Lepidoptera</taxon>
        <taxon>Glossata</taxon>
        <taxon>Ditrysia</taxon>
        <taxon>Tineoidea</taxon>
        <taxon>Psychidae</taxon>
        <taxon>Oiketicinae</taxon>
        <taxon>Eumeta</taxon>
    </lineage>
</organism>
<dbReference type="AlphaFoldDB" id="A0A4C1VL34"/>
<comment type="caution">
    <text evidence="2">The sequence shown here is derived from an EMBL/GenBank/DDBJ whole genome shotgun (WGS) entry which is preliminary data.</text>
</comment>
<evidence type="ECO:0000313" key="3">
    <source>
        <dbReference type="Proteomes" id="UP000299102"/>
    </source>
</evidence>
<feature type="region of interest" description="Disordered" evidence="1">
    <location>
        <begin position="79"/>
        <end position="140"/>
    </location>
</feature>
<feature type="region of interest" description="Disordered" evidence="1">
    <location>
        <begin position="1"/>
        <end position="42"/>
    </location>
</feature>
<protein>
    <submittedName>
        <fullName evidence="2">Uncharacterized protein</fullName>
    </submittedName>
</protein>
<dbReference type="Proteomes" id="UP000299102">
    <property type="component" value="Unassembled WGS sequence"/>
</dbReference>
<gene>
    <name evidence="2" type="ORF">EVAR_23650_1</name>
</gene>
<evidence type="ECO:0000256" key="1">
    <source>
        <dbReference type="SAM" id="MobiDB-lite"/>
    </source>
</evidence>
<feature type="compositionally biased region" description="Basic residues" evidence="1">
    <location>
        <begin position="9"/>
        <end position="19"/>
    </location>
</feature>
<feature type="compositionally biased region" description="Low complexity" evidence="1">
    <location>
        <begin position="131"/>
        <end position="140"/>
    </location>
</feature>
<proteinExistence type="predicted"/>
<keyword evidence="3" id="KW-1185">Reference proteome</keyword>
<feature type="compositionally biased region" description="Basic and acidic residues" evidence="1">
    <location>
        <begin position="95"/>
        <end position="113"/>
    </location>
</feature>
<dbReference type="EMBL" id="BGZK01000349">
    <property type="protein sequence ID" value="GBP38445.1"/>
    <property type="molecule type" value="Genomic_DNA"/>
</dbReference>
<sequence length="140" mass="15609">MRSNETKLWRRTSNKQHRHRPDDSASRAGPRRRVLIRTGPSRAYKRSCASTIFAGKSRIFREVRRAACDARRAACGVSGACGRRAPGAQTKRGPPRLERPKGRGPEIDTADRLRPRRPLCARRPPAPAPPARHSCSSAPR</sequence>